<reference evidence="3" key="4">
    <citation type="submission" date="2020-09" db="EMBL/GenBank/DDBJ databases">
        <title>Whole genome shotgun sequence of Streptomyces achromogenes subsp. rubradiris NBRC 14000.</title>
        <authorList>
            <person name="Komaki H."/>
            <person name="Tamura T."/>
        </authorList>
    </citation>
    <scope>NUCLEOTIDE SEQUENCE</scope>
    <source>
        <strain evidence="3 5">NBRC 14000</strain>
    </source>
</reference>
<dbReference type="GO" id="GO:0016747">
    <property type="term" value="F:acyltransferase activity, transferring groups other than amino-acyl groups"/>
    <property type="evidence" value="ECO:0007669"/>
    <property type="project" value="InterPro"/>
</dbReference>
<dbReference type="Gene3D" id="3.40.630.30">
    <property type="match status" value="2"/>
</dbReference>
<dbReference type="AlphaFoldDB" id="Q2PC82"/>
<dbReference type="EMBL" id="AJ871581">
    <property type="protein sequence ID" value="CAI94683.1"/>
    <property type="molecule type" value="Genomic_DNA"/>
</dbReference>
<dbReference type="PROSITE" id="PS51186">
    <property type="entry name" value="GNAT"/>
    <property type="match status" value="1"/>
</dbReference>
<evidence type="ECO:0000313" key="4">
    <source>
        <dbReference type="EMBL" id="GHI52694.1"/>
    </source>
</evidence>
<reference evidence="2" key="3">
    <citation type="submission" date="2004-12" db="EMBL/GenBank/DDBJ databases">
        <authorList>
            <person name="Kim C.G."/>
        </authorList>
    </citation>
    <scope>NUCLEOTIDE SEQUENCE</scope>
    <source>
        <strain evidence="2">NRRL 3061</strain>
    </source>
</reference>
<gene>
    <name evidence="2" type="primary">rubR2</name>
    <name evidence="3" type="ORF">Srubr_25290</name>
    <name evidence="4" type="ORF">Srubr_25400</name>
</gene>
<reference evidence="2" key="1">
    <citation type="journal article" date="1997" name="Mol. Cells">
        <title>Identification of a gene cluster of biosynthetic genes of rubradirin substructures in S. achromogenes var. rubradiris NRRL3061.</title>
        <authorList>
            <person name="Sohng J.K."/>
            <person name="Oh T.J."/>
            <person name="Lee J.J."/>
            <person name="Kim C.G."/>
        </authorList>
    </citation>
    <scope>NUCLEOTIDE SEQUENCE</scope>
    <source>
        <strain evidence="2">NRRL 3061</strain>
    </source>
</reference>
<dbReference type="GO" id="GO:0005840">
    <property type="term" value="C:ribosome"/>
    <property type="evidence" value="ECO:0007669"/>
    <property type="project" value="UniProtKB-KW"/>
</dbReference>
<dbReference type="Pfam" id="PF00583">
    <property type="entry name" value="Acetyltransf_1"/>
    <property type="match status" value="1"/>
</dbReference>
<dbReference type="CDD" id="cd04301">
    <property type="entry name" value="NAT_SF"/>
    <property type="match status" value="1"/>
</dbReference>
<evidence type="ECO:0000313" key="5">
    <source>
        <dbReference type="Proteomes" id="UP000646738"/>
    </source>
</evidence>
<keyword evidence="2" id="KW-0689">Ribosomal protein</keyword>
<dbReference type="InterPro" id="IPR016181">
    <property type="entry name" value="Acyl_CoA_acyltransferase"/>
</dbReference>
<name>Q2PC82_STRRR</name>
<evidence type="ECO:0000313" key="3">
    <source>
        <dbReference type="EMBL" id="GHI52683.1"/>
    </source>
</evidence>
<accession>Q2PC82</accession>
<dbReference type="SUPFAM" id="SSF55729">
    <property type="entry name" value="Acyl-CoA N-acyltransferases (Nat)"/>
    <property type="match status" value="1"/>
</dbReference>
<dbReference type="EMBL" id="BNEA01000008">
    <property type="protein sequence ID" value="GHI52683.1"/>
    <property type="molecule type" value="Genomic_DNA"/>
</dbReference>
<dbReference type="InterPro" id="IPR000182">
    <property type="entry name" value="GNAT_dom"/>
</dbReference>
<protein>
    <submittedName>
        <fullName evidence="2">Putative 30S ribosomal protein modification</fullName>
    </submittedName>
</protein>
<dbReference type="Proteomes" id="UP000646738">
    <property type="component" value="Unassembled WGS sequence"/>
</dbReference>
<dbReference type="EMBL" id="BNEA01000009">
    <property type="protein sequence ID" value="GHI52694.1"/>
    <property type="molecule type" value="Genomic_DNA"/>
</dbReference>
<proteinExistence type="predicted"/>
<evidence type="ECO:0000313" key="2">
    <source>
        <dbReference type="EMBL" id="CAI94683.1"/>
    </source>
</evidence>
<reference evidence="2" key="2">
    <citation type="journal article" date="2003" name="Biotechnol. Lett.">
        <title>Functional identification of rub52 gene involved in the biosynthesis of rubradirin.</title>
        <authorList>
            <person name="Maharjan J."/>
            <person name="Liou K."/>
            <person name="Lee H.C."/>
            <person name="Kim C.G."/>
            <person name="Lee J.J."/>
            <person name="Yoo J.C."/>
            <person name="Sohng J.K."/>
        </authorList>
    </citation>
    <scope>NUCLEOTIDE SEQUENCE</scope>
    <source>
        <strain evidence="2">NRRL 3061</strain>
    </source>
</reference>
<keyword evidence="2" id="KW-0687">Ribonucleoprotein</keyword>
<sequence>MFVRLPGCSPYWSRQATDVDVAGAHQRHSWKATAINLKHPTPDPVITRVAEDQWHASDGDLVVGSGDTGRRPDGRLYISIDAWHDTAFDRLAAAMLAELPAPLYTLVDADDADTISNWRRAGFTPHRSERQYLLVPGEAQPAVSPPAGVTLTGGAEESRAEVEGVEVGVIRISPSMRDNGRPRIARIRSIEVRADQRRRGIGRALLVHALDALHTREFGLATIDVDETDTATISLLESVGARRESNTLELTWQK</sequence>
<keyword evidence="5" id="KW-1185">Reference proteome</keyword>
<evidence type="ECO:0000259" key="1">
    <source>
        <dbReference type="PROSITE" id="PS51186"/>
    </source>
</evidence>
<feature type="domain" description="N-acetyltransferase" evidence="1">
    <location>
        <begin position="102"/>
        <end position="254"/>
    </location>
</feature>
<reference evidence="5" key="5">
    <citation type="submission" date="2023-07" db="EMBL/GenBank/DDBJ databases">
        <title>Whole genome shotgun sequence of Streptomyces achromogenes subsp. rubradiris NBRC 14000.</title>
        <authorList>
            <person name="Komaki H."/>
            <person name="Tamura T."/>
        </authorList>
    </citation>
    <scope>NUCLEOTIDE SEQUENCE [LARGE SCALE GENOMIC DNA]</scope>
    <source>
        <strain evidence="5">NBRC 14000</strain>
    </source>
</reference>
<organism evidence="2">
    <name type="scientific">Streptomyces rubradiris</name>
    <name type="common">Streptomyces achromogenes subsp. rubradiris</name>
    <dbReference type="NCBI Taxonomy" id="285531"/>
    <lineage>
        <taxon>Bacteria</taxon>
        <taxon>Bacillati</taxon>
        <taxon>Actinomycetota</taxon>
        <taxon>Actinomycetes</taxon>
        <taxon>Kitasatosporales</taxon>
        <taxon>Streptomycetaceae</taxon>
        <taxon>Streptomyces</taxon>
    </lineage>
</organism>